<dbReference type="NCBIfam" id="NF000586">
    <property type="entry name" value="PRK00011.1"/>
    <property type="match status" value="1"/>
</dbReference>
<evidence type="ECO:0000256" key="7">
    <source>
        <dbReference type="PIRSR" id="PIRSR000412-50"/>
    </source>
</evidence>
<dbReference type="InterPro" id="IPR039429">
    <property type="entry name" value="SHMT-like_dom"/>
</dbReference>
<dbReference type="Gene3D" id="3.90.1150.10">
    <property type="entry name" value="Aspartate Aminotransferase, domain 1"/>
    <property type="match status" value="1"/>
</dbReference>
<evidence type="ECO:0000256" key="1">
    <source>
        <dbReference type="ARBA" id="ARBA00001933"/>
    </source>
</evidence>
<comment type="similarity">
    <text evidence="3 8">Belongs to the SHMT family.</text>
</comment>
<dbReference type="EC" id="2.1.2.1" evidence="8"/>
<dbReference type="GO" id="GO:0005739">
    <property type="term" value="C:mitochondrion"/>
    <property type="evidence" value="ECO:0007669"/>
    <property type="project" value="TreeGrafter"/>
</dbReference>
<feature type="domain" description="Serine hydroxymethyltransferase-like" evidence="9">
    <location>
        <begin position="11"/>
        <end position="408"/>
    </location>
</feature>
<comment type="cofactor">
    <cofactor evidence="1 7 8">
        <name>pyridoxal 5'-phosphate</name>
        <dbReference type="ChEBI" id="CHEBI:597326"/>
    </cofactor>
</comment>
<reference evidence="10 11" key="1">
    <citation type="submission" date="2010-05" db="EMBL/GenBank/DDBJ databases">
        <title>The Genome Sequence of Thecamonas trahens ATCC 50062.</title>
        <authorList>
            <consortium name="The Broad Institute Genome Sequencing Platform"/>
            <person name="Russ C."/>
            <person name="Cuomo C."/>
            <person name="Shea T."/>
            <person name="Young S.K."/>
            <person name="Zeng Q."/>
            <person name="Koehrsen M."/>
            <person name="Haas B."/>
            <person name="Borodovsky M."/>
            <person name="Guigo R."/>
            <person name="Alvarado L."/>
            <person name="Berlin A."/>
            <person name="Bochicchio J."/>
            <person name="Borenstein D."/>
            <person name="Chapman S."/>
            <person name="Chen Z."/>
            <person name="Freedman E."/>
            <person name="Gellesch M."/>
            <person name="Goldberg J."/>
            <person name="Griggs A."/>
            <person name="Gujja S."/>
            <person name="Heilman E."/>
            <person name="Heiman D."/>
            <person name="Hepburn T."/>
            <person name="Howarth C."/>
            <person name="Jen D."/>
            <person name="Larson L."/>
            <person name="Mehta T."/>
            <person name="Park D."/>
            <person name="Pearson M."/>
            <person name="Roberts A."/>
            <person name="Saif S."/>
            <person name="Shenoy N."/>
            <person name="Sisk P."/>
            <person name="Stolte C."/>
            <person name="Sykes S."/>
            <person name="Thomson T."/>
            <person name="Walk T."/>
            <person name="White J."/>
            <person name="Yandava C."/>
            <person name="Burger G."/>
            <person name="Gray M.W."/>
            <person name="Holland P.W.H."/>
            <person name="King N."/>
            <person name="Lang F.B.F."/>
            <person name="Roger A.J."/>
            <person name="Ruiz-Trillo I."/>
            <person name="Lander E."/>
            <person name="Nusbaum C."/>
        </authorList>
    </citation>
    <scope>NUCLEOTIDE SEQUENCE [LARGE SCALE GENOMIC DNA]</scope>
    <source>
        <strain evidence="10 11">ATCC 50062</strain>
    </source>
</reference>
<dbReference type="GO" id="GO:0030170">
    <property type="term" value="F:pyridoxal phosphate binding"/>
    <property type="evidence" value="ECO:0007669"/>
    <property type="project" value="InterPro"/>
</dbReference>
<keyword evidence="5 8" id="KW-0808">Transferase</keyword>
<keyword evidence="11" id="KW-1185">Reference proteome</keyword>
<dbReference type="SUPFAM" id="SSF53383">
    <property type="entry name" value="PLP-dependent transferases"/>
    <property type="match status" value="1"/>
</dbReference>
<dbReference type="HAMAP" id="MF_00051">
    <property type="entry name" value="SHMT"/>
    <property type="match status" value="1"/>
</dbReference>
<dbReference type="Pfam" id="PF00464">
    <property type="entry name" value="SHMT"/>
    <property type="match status" value="1"/>
</dbReference>
<dbReference type="GO" id="GO:0032259">
    <property type="term" value="P:methylation"/>
    <property type="evidence" value="ECO:0007669"/>
    <property type="project" value="UniProtKB-KW"/>
</dbReference>
<comment type="pathway">
    <text evidence="2 8">One-carbon metabolism; tetrahydrofolate interconversion.</text>
</comment>
<comment type="catalytic activity">
    <reaction evidence="8">
        <text>(6R)-5,10-methylene-5,6,7,8-tetrahydrofolate + glycine + H2O = (6S)-5,6,7,8-tetrahydrofolate + L-serine</text>
        <dbReference type="Rhea" id="RHEA:15481"/>
        <dbReference type="ChEBI" id="CHEBI:15377"/>
        <dbReference type="ChEBI" id="CHEBI:15636"/>
        <dbReference type="ChEBI" id="CHEBI:33384"/>
        <dbReference type="ChEBI" id="CHEBI:57305"/>
        <dbReference type="ChEBI" id="CHEBI:57453"/>
        <dbReference type="EC" id="2.1.2.1"/>
    </reaction>
</comment>
<evidence type="ECO:0000256" key="5">
    <source>
        <dbReference type="ARBA" id="ARBA00022679"/>
    </source>
</evidence>
<evidence type="ECO:0000256" key="2">
    <source>
        <dbReference type="ARBA" id="ARBA00004777"/>
    </source>
</evidence>
<proteinExistence type="inferred from homology"/>
<dbReference type="GeneID" id="25563647"/>
<comment type="function">
    <text evidence="8">Interconversion of serine and glycine.</text>
</comment>
<dbReference type="FunFam" id="3.40.640.10:FF:000097">
    <property type="entry name" value="Serine hydroxymethyltransferase"/>
    <property type="match status" value="1"/>
</dbReference>
<keyword evidence="10" id="KW-0489">Methyltransferase</keyword>
<dbReference type="InterPro" id="IPR015422">
    <property type="entry name" value="PyrdxlP-dep_Trfase_small"/>
</dbReference>
<sequence length="465" mass="50373">MVAMRAAGVLGDVDPEVAALLAREYTRQSEGIELIASENFTSAAVMEALGSCMTNKYSEGYPGRRYYGGNEVIDDNERLCQARALECFGLNPEEWGVNVQPYSGSPANFAAYTGMISPHDRIMGLELSHGGHLTHGFMSPTKRISATSIYFESMPYRLNESTGLIDYDALHASAQLYRPKILIAGASAYSRKIEYGRMRETADSVGAYLLADMAHIAGLVATGHLPSPFDHADVVTTTTHKSLRGPRSGLIFYRRGVRSVTKKGKEIPYTLEEDIDFAVFPSLQGGPHNHQIAAVAVALKEAMQPQFKIYQDQVLANTQALADALTQLGYALVSGGSDNHLLLLDLRPLGVDGSRVEKVMEKAAITVNKNAVPGDTKPMTPGGIRVGSPAMTSRGLVESDFIQVAGFMNRAIAIAKRIKSDYGGKLKDFDAALHNEHHPDLDALKTEVIDFAESFPMPGVEPVVP</sequence>
<dbReference type="CDD" id="cd00378">
    <property type="entry name" value="SHMT"/>
    <property type="match status" value="1"/>
</dbReference>
<evidence type="ECO:0000256" key="8">
    <source>
        <dbReference type="RuleBase" id="RU000585"/>
    </source>
</evidence>
<dbReference type="InterPro" id="IPR015424">
    <property type="entry name" value="PyrdxlP-dep_Trfase"/>
</dbReference>
<dbReference type="GO" id="GO:0019264">
    <property type="term" value="P:glycine biosynthetic process from serine"/>
    <property type="evidence" value="ECO:0007669"/>
    <property type="project" value="InterPro"/>
</dbReference>
<dbReference type="GO" id="GO:0004372">
    <property type="term" value="F:glycine hydroxymethyltransferase activity"/>
    <property type="evidence" value="ECO:0007669"/>
    <property type="project" value="UniProtKB-EC"/>
</dbReference>
<dbReference type="PANTHER" id="PTHR11680">
    <property type="entry name" value="SERINE HYDROXYMETHYLTRANSFERASE"/>
    <property type="match status" value="1"/>
</dbReference>
<dbReference type="AlphaFoldDB" id="A0A0L0D673"/>
<accession>A0A0L0D673</accession>
<dbReference type="GO" id="GO:0035999">
    <property type="term" value="P:tetrahydrofolate interconversion"/>
    <property type="evidence" value="ECO:0007669"/>
    <property type="project" value="UniProtKB-UniPathway"/>
</dbReference>
<dbReference type="OrthoDB" id="10265628at2759"/>
<dbReference type="PIRSF" id="PIRSF000412">
    <property type="entry name" value="SHMT"/>
    <property type="match status" value="1"/>
</dbReference>
<dbReference type="RefSeq" id="XP_013759332.1">
    <property type="nucleotide sequence ID" value="XM_013903878.1"/>
</dbReference>
<dbReference type="UniPathway" id="UPA00193"/>
<dbReference type="Proteomes" id="UP000054408">
    <property type="component" value="Unassembled WGS sequence"/>
</dbReference>
<name>A0A0L0D673_THETB</name>
<dbReference type="InterPro" id="IPR019798">
    <property type="entry name" value="Ser_HO-MeTrfase_PLP_BS"/>
</dbReference>
<dbReference type="InterPro" id="IPR049943">
    <property type="entry name" value="Ser_HO-MeTrfase-like"/>
</dbReference>
<feature type="modified residue" description="N6-(pyridoxal phosphate)lysine" evidence="7">
    <location>
        <position position="241"/>
    </location>
</feature>
<dbReference type="PROSITE" id="PS00096">
    <property type="entry name" value="SHMT"/>
    <property type="match status" value="1"/>
</dbReference>
<protein>
    <recommendedName>
        <fullName evidence="8">Serine hydroxymethyltransferase</fullName>
        <ecNumber evidence="8">2.1.2.1</ecNumber>
    </recommendedName>
</protein>
<evidence type="ECO:0000256" key="3">
    <source>
        <dbReference type="ARBA" id="ARBA00006376"/>
    </source>
</evidence>
<dbReference type="InterPro" id="IPR001085">
    <property type="entry name" value="Ser_HO-MeTrfase"/>
</dbReference>
<dbReference type="InterPro" id="IPR015421">
    <property type="entry name" value="PyrdxlP-dep_Trfase_major"/>
</dbReference>
<dbReference type="PANTHER" id="PTHR11680:SF63">
    <property type="entry name" value="SERINE HYDROXYMETHYLTRANSFERASE 3, CHLOROPLASTIC"/>
    <property type="match status" value="1"/>
</dbReference>
<gene>
    <name evidence="10" type="ORF">AMSG_04084</name>
</gene>
<keyword evidence="6 7" id="KW-0663">Pyridoxal phosphate</keyword>
<evidence type="ECO:0000313" key="11">
    <source>
        <dbReference type="Proteomes" id="UP000054408"/>
    </source>
</evidence>
<evidence type="ECO:0000256" key="6">
    <source>
        <dbReference type="ARBA" id="ARBA00022898"/>
    </source>
</evidence>
<evidence type="ECO:0000313" key="10">
    <source>
        <dbReference type="EMBL" id="KNC47854.1"/>
    </source>
</evidence>
<keyword evidence="4 8" id="KW-0554">One-carbon metabolism</keyword>
<dbReference type="OMA" id="WFRGVQY"/>
<dbReference type="eggNOG" id="KOG2467">
    <property type="taxonomic scope" value="Eukaryota"/>
</dbReference>
<evidence type="ECO:0000256" key="4">
    <source>
        <dbReference type="ARBA" id="ARBA00022563"/>
    </source>
</evidence>
<dbReference type="Gene3D" id="3.40.640.10">
    <property type="entry name" value="Type I PLP-dependent aspartate aminotransferase-like (Major domain)"/>
    <property type="match status" value="1"/>
</dbReference>
<evidence type="ECO:0000259" key="9">
    <source>
        <dbReference type="Pfam" id="PF00464"/>
    </source>
</evidence>
<dbReference type="STRING" id="461836.A0A0L0D673"/>
<dbReference type="EMBL" id="GL349448">
    <property type="protein sequence ID" value="KNC47854.1"/>
    <property type="molecule type" value="Genomic_DNA"/>
</dbReference>
<organism evidence="10 11">
    <name type="scientific">Thecamonas trahens ATCC 50062</name>
    <dbReference type="NCBI Taxonomy" id="461836"/>
    <lineage>
        <taxon>Eukaryota</taxon>
        <taxon>Apusozoa</taxon>
        <taxon>Apusomonadida</taxon>
        <taxon>Apusomonadidae</taxon>
        <taxon>Thecamonas</taxon>
    </lineage>
</organism>
<dbReference type="GO" id="GO:0008168">
    <property type="term" value="F:methyltransferase activity"/>
    <property type="evidence" value="ECO:0007669"/>
    <property type="project" value="UniProtKB-KW"/>
</dbReference>